<reference evidence="2 3" key="1">
    <citation type="submission" date="2019-02" db="EMBL/GenBank/DDBJ databases">
        <title>Deep-cultivation of Planctomycetes and their phenomic and genomic characterization uncovers novel biology.</title>
        <authorList>
            <person name="Wiegand S."/>
            <person name="Jogler M."/>
            <person name="Boedeker C."/>
            <person name="Pinto D."/>
            <person name="Vollmers J."/>
            <person name="Rivas-Marin E."/>
            <person name="Kohn T."/>
            <person name="Peeters S.H."/>
            <person name="Heuer A."/>
            <person name="Rast P."/>
            <person name="Oberbeckmann S."/>
            <person name="Bunk B."/>
            <person name="Jeske O."/>
            <person name="Meyerdierks A."/>
            <person name="Storesund J.E."/>
            <person name="Kallscheuer N."/>
            <person name="Luecker S."/>
            <person name="Lage O.M."/>
            <person name="Pohl T."/>
            <person name="Merkel B.J."/>
            <person name="Hornburger P."/>
            <person name="Mueller R.-W."/>
            <person name="Bruemmer F."/>
            <person name="Labrenz M."/>
            <person name="Spormann A.M."/>
            <person name="Op den Camp H."/>
            <person name="Overmann J."/>
            <person name="Amann R."/>
            <person name="Jetten M.S.M."/>
            <person name="Mascher T."/>
            <person name="Medema M.H."/>
            <person name="Devos D.P."/>
            <person name="Kaster A.-K."/>
            <person name="Ovreas L."/>
            <person name="Rohde M."/>
            <person name="Galperin M.Y."/>
            <person name="Jogler C."/>
        </authorList>
    </citation>
    <scope>NUCLEOTIDE SEQUENCE [LARGE SCALE GENOMIC DNA]</scope>
    <source>
        <strain evidence="2 3">HG66A1</strain>
    </source>
</reference>
<protein>
    <submittedName>
        <fullName evidence="2">Uncharacterized protein</fullName>
    </submittedName>
</protein>
<evidence type="ECO:0000313" key="2">
    <source>
        <dbReference type="EMBL" id="QDT18928.1"/>
    </source>
</evidence>
<keyword evidence="1" id="KW-0472">Membrane</keyword>
<sequence length="129" mass="14200">MDDEPNSPPTEPARPKTFDERLRSWSLLKRLLLAFCLLTASYITAAGTGLMILLMLAFSTDGCQHFPDMLGFFVFQFPIYALGICTALPALFLACACSIRWIVGSIFFCVGLCAFWLVGGFIAIVMACQ</sequence>
<keyword evidence="3" id="KW-1185">Reference proteome</keyword>
<evidence type="ECO:0000256" key="1">
    <source>
        <dbReference type="SAM" id="Phobius"/>
    </source>
</evidence>
<dbReference type="Proteomes" id="UP000320421">
    <property type="component" value="Chromosome"/>
</dbReference>
<evidence type="ECO:0000313" key="3">
    <source>
        <dbReference type="Proteomes" id="UP000320421"/>
    </source>
</evidence>
<keyword evidence="1" id="KW-0812">Transmembrane</keyword>
<proteinExistence type="predicted"/>
<dbReference type="RefSeq" id="WP_145180830.1">
    <property type="nucleotide sequence ID" value="NZ_CP036266.1"/>
</dbReference>
<feature type="transmembrane region" description="Helical" evidence="1">
    <location>
        <begin position="101"/>
        <end position="127"/>
    </location>
</feature>
<gene>
    <name evidence="2" type="ORF">HG66A1_06910</name>
</gene>
<accession>A0A517PHR9</accession>
<organism evidence="2 3">
    <name type="scientific">Gimesia chilikensis</name>
    <dbReference type="NCBI Taxonomy" id="2605989"/>
    <lineage>
        <taxon>Bacteria</taxon>
        <taxon>Pseudomonadati</taxon>
        <taxon>Planctomycetota</taxon>
        <taxon>Planctomycetia</taxon>
        <taxon>Planctomycetales</taxon>
        <taxon>Planctomycetaceae</taxon>
        <taxon>Gimesia</taxon>
    </lineage>
</organism>
<feature type="transmembrane region" description="Helical" evidence="1">
    <location>
        <begin position="31"/>
        <end position="58"/>
    </location>
</feature>
<feature type="transmembrane region" description="Helical" evidence="1">
    <location>
        <begin position="70"/>
        <end position="94"/>
    </location>
</feature>
<name>A0A517PHR9_9PLAN</name>
<dbReference type="EMBL" id="CP036266">
    <property type="protein sequence ID" value="QDT18928.1"/>
    <property type="molecule type" value="Genomic_DNA"/>
</dbReference>
<dbReference type="OrthoDB" id="9966641at2"/>
<dbReference type="AlphaFoldDB" id="A0A517PHR9"/>
<keyword evidence="1" id="KW-1133">Transmembrane helix</keyword>